<evidence type="ECO:0000256" key="3">
    <source>
        <dbReference type="ARBA" id="ARBA00022618"/>
    </source>
</evidence>
<evidence type="ECO:0000256" key="6">
    <source>
        <dbReference type="ARBA" id="ARBA00023306"/>
    </source>
</evidence>
<keyword evidence="3 7" id="KW-0132">Cell division</keyword>
<dbReference type="GO" id="GO:0030435">
    <property type="term" value="P:sporulation resulting in formation of a cellular spore"/>
    <property type="evidence" value="ECO:0007669"/>
    <property type="project" value="UniProtKB-KW"/>
</dbReference>
<evidence type="ECO:0000256" key="2">
    <source>
        <dbReference type="ARBA" id="ARBA00009323"/>
    </source>
</evidence>
<organism evidence="7 8">
    <name type="scientific">Nocardioides szechwanensis</name>
    <dbReference type="NCBI Taxonomy" id="1005944"/>
    <lineage>
        <taxon>Bacteria</taxon>
        <taxon>Bacillati</taxon>
        <taxon>Actinomycetota</taxon>
        <taxon>Actinomycetes</taxon>
        <taxon>Propionibacteriales</taxon>
        <taxon>Nocardioidaceae</taxon>
        <taxon>Nocardioides</taxon>
    </lineage>
</organism>
<comment type="similarity">
    <text evidence="2">Belongs to the SsgA family.</text>
</comment>
<dbReference type="OrthoDB" id="3853096at2"/>
<protein>
    <submittedName>
        <fullName evidence="7">Streptomyces sporulation and cell division protein, SsgA</fullName>
    </submittedName>
</protein>
<comment type="subcellular location">
    <subcellularLocation>
        <location evidence="1">Cell septum</location>
    </subcellularLocation>
</comment>
<dbReference type="GO" id="GO:0030428">
    <property type="term" value="C:cell septum"/>
    <property type="evidence" value="ECO:0007669"/>
    <property type="project" value="UniProtKB-SubCell"/>
</dbReference>
<accession>A0A1H0GYA6</accession>
<evidence type="ECO:0000313" key="8">
    <source>
        <dbReference type="Proteomes" id="UP000199004"/>
    </source>
</evidence>
<evidence type="ECO:0000256" key="5">
    <source>
        <dbReference type="ARBA" id="ARBA00023210"/>
    </source>
</evidence>
<proteinExistence type="inferred from homology"/>
<dbReference type="AlphaFoldDB" id="A0A1H0GYA6"/>
<dbReference type="InterPro" id="IPR006776">
    <property type="entry name" value="SsgB"/>
</dbReference>
<name>A0A1H0GYA6_9ACTN</name>
<gene>
    <name evidence="7" type="ORF">SAMN05192576_3389</name>
</gene>
<dbReference type="Proteomes" id="UP000199004">
    <property type="component" value="Unassembled WGS sequence"/>
</dbReference>
<dbReference type="STRING" id="1005944.SAMN05192576_3389"/>
<keyword evidence="5" id="KW-0717">Septation</keyword>
<reference evidence="7 8" key="1">
    <citation type="submission" date="2016-10" db="EMBL/GenBank/DDBJ databases">
        <authorList>
            <person name="de Groot N.N."/>
        </authorList>
    </citation>
    <scope>NUCLEOTIDE SEQUENCE [LARGE SCALE GENOMIC DNA]</scope>
    <source>
        <strain evidence="7 8">CGMCC 1.11147</strain>
    </source>
</reference>
<keyword evidence="6" id="KW-0131">Cell cycle</keyword>
<evidence type="ECO:0000313" key="7">
    <source>
        <dbReference type="EMBL" id="SDO11860.1"/>
    </source>
</evidence>
<sequence>MTHQPLSPAVSQDITLKCLDDRGIDIAFIASFGYDPGDPYAVWLTFHIPGGDVSWAVARSLLLRGLTEPAGDGDIRLRPVIDEDGHACVIFDFHSPTGRLTTQARTAELHTFLARTWVAVPAGDESERLDLDALVGALLGGSEAE</sequence>
<dbReference type="EMBL" id="FNIC01000006">
    <property type="protein sequence ID" value="SDO11860.1"/>
    <property type="molecule type" value="Genomic_DNA"/>
</dbReference>
<keyword evidence="8" id="KW-1185">Reference proteome</keyword>
<dbReference type="GO" id="GO:0000917">
    <property type="term" value="P:division septum assembly"/>
    <property type="evidence" value="ECO:0007669"/>
    <property type="project" value="UniProtKB-KW"/>
</dbReference>
<evidence type="ECO:0000256" key="4">
    <source>
        <dbReference type="ARBA" id="ARBA00022969"/>
    </source>
</evidence>
<dbReference type="Gene3D" id="2.30.31.20">
    <property type="entry name" value="Sporulation-specific cell division protein SsgB"/>
    <property type="match status" value="1"/>
</dbReference>
<evidence type="ECO:0000256" key="1">
    <source>
        <dbReference type="ARBA" id="ARBA00004431"/>
    </source>
</evidence>
<keyword evidence="4" id="KW-0749">Sporulation</keyword>
<dbReference type="InterPro" id="IPR038658">
    <property type="entry name" value="SsgB_sf"/>
</dbReference>
<dbReference type="Pfam" id="PF04686">
    <property type="entry name" value="SsgA"/>
    <property type="match status" value="1"/>
</dbReference>
<dbReference type="RefSeq" id="WP_091025992.1">
    <property type="nucleotide sequence ID" value="NZ_BKAE01000008.1"/>
</dbReference>